<evidence type="ECO:0000313" key="2">
    <source>
        <dbReference type="Proteomes" id="UP000095759"/>
    </source>
</evidence>
<keyword evidence="2" id="KW-1185">Reference proteome</keyword>
<dbReference type="Proteomes" id="UP000095759">
    <property type="component" value="Unassembled WGS sequence"/>
</dbReference>
<gene>
    <name evidence="1" type="ORF">AS594_38655</name>
</gene>
<reference evidence="1 2" key="1">
    <citation type="submission" date="2016-08" db="EMBL/GenBank/DDBJ databases">
        <title>Complete genome sequence of Streptomyces agglomeratus strain 6-3-2, a novel anti-MRSA actinomycete isolated from Wuli of Tebit, China.</title>
        <authorList>
            <person name="Chen X."/>
        </authorList>
    </citation>
    <scope>NUCLEOTIDE SEQUENCE [LARGE SCALE GENOMIC DNA]</scope>
    <source>
        <strain evidence="1 2">6-3-2</strain>
    </source>
</reference>
<dbReference type="EMBL" id="MEHJ01000002">
    <property type="protein sequence ID" value="OEJ21475.1"/>
    <property type="molecule type" value="Genomic_DNA"/>
</dbReference>
<sequence length="80" mass="8545">MCSLHFRAGITGAQLPGLLKFWRRAHLARPDIPGSDVLGELRRRVAAGDMRGVMDVRTLSSAIPEYPVTDGSAKGPEGAS</sequence>
<organism evidence="1 2">
    <name type="scientific">Streptomyces agglomeratus</name>
    <dbReference type="NCBI Taxonomy" id="285458"/>
    <lineage>
        <taxon>Bacteria</taxon>
        <taxon>Bacillati</taxon>
        <taxon>Actinomycetota</taxon>
        <taxon>Actinomycetes</taxon>
        <taxon>Kitasatosporales</taxon>
        <taxon>Streptomycetaceae</taxon>
        <taxon>Streptomyces</taxon>
    </lineage>
</organism>
<protein>
    <submittedName>
        <fullName evidence="1">Uncharacterized protein</fullName>
    </submittedName>
</protein>
<proteinExistence type="predicted"/>
<name>A0A1E5NYT3_9ACTN</name>
<accession>A0A1E5NYT3</accession>
<dbReference type="STRING" id="285458.BGM19_38180"/>
<comment type="caution">
    <text evidence="1">The sequence shown here is derived from an EMBL/GenBank/DDBJ whole genome shotgun (WGS) entry which is preliminary data.</text>
</comment>
<dbReference type="AlphaFoldDB" id="A0A1E5NYT3"/>
<evidence type="ECO:0000313" key="1">
    <source>
        <dbReference type="EMBL" id="OEJ21475.1"/>
    </source>
</evidence>